<protein>
    <submittedName>
        <fullName evidence="2">Uncharacterized protein</fullName>
    </submittedName>
</protein>
<gene>
    <name evidence="2" type="ORF">GCM10010411_69220</name>
</gene>
<dbReference type="Proteomes" id="UP001501509">
    <property type="component" value="Unassembled WGS sequence"/>
</dbReference>
<proteinExistence type="predicted"/>
<accession>A0ABN3QD20</accession>
<evidence type="ECO:0000256" key="1">
    <source>
        <dbReference type="SAM" id="MobiDB-lite"/>
    </source>
</evidence>
<name>A0ABN3QD20_9ACTN</name>
<keyword evidence="3" id="KW-1185">Reference proteome</keyword>
<organism evidence="2 3">
    <name type="scientific">Actinomadura fulvescens</name>
    <dbReference type="NCBI Taxonomy" id="46160"/>
    <lineage>
        <taxon>Bacteria</taxon>
        <taxon>Bacillati</taxon>
        <taxon>Actinomycetota</taxon>
        <taxon>Actinomycetes</taxon>
        <taxon>Streptosporangiales</taxon>
        <taxon>Thermomonosporaceae</taxon>
        <taxon>Actinomadura</taxon>
    </lineage>
</organism>
<feature type="region of interest" description="Disordered" evidence="1">
    <location>
        <begin position="46"/>
        <end position="69"/>
    </location>
</feature>
<reference evidence="2 3" key="1">
    <citation type="journal article" date="2019" name="Int. J. Syst. Evol. Microbiol.">
        <title>The Global Catalogue of Microorganisms (GCM) 10K type strain sequencing project: providing services to taxonomists for standard genome sequencing and annotation.</title>
        <authorList>
            <consortium name="The Broad Institute Genomics Platform"/>
            <consortium name="The Broad Institute Genome Sequencing Center for Infectious Disease"/>
            <person name="Wu L."/>
            <person name="Ma J."/>
        </authorList>
    </citation>
    <scope>NUCLEOTIDE SEQUENCE [LARGE SCALE GENOMIC DNA]</scope>
    <source>
        <strain evidence="2 3">JCM 6833</strain>
    </source>
</reference>
<evidence type="ECO:0000313" key="3">
    <source>
        <dbReference type="Proteomes" id="UP001501509"/>
    </source>
</evidence>
<comment type="caution">
    <text evidence="2">The sequence shown here is derived from an EMBL/GenBank/DDBJ whole genome shotgun (WGS) entry which is preliminary data.</text>
</comment>
<dbReference type="EMBL" id="BAAATD010000011">
    <property type="protein sequence ID" value="GAA2623268.1"/>
    <property type="molecule type" value="Genomic_DNA"/>
</dbReference>
<evidence type="ECO:0000313" key="2">
    <source>
        <dbReference type="EMBL" id="GAA2623268.1"/>
    </source>
</evidence>
<sequence>MPEEPVDLKIDQPGSENAVPKVQVRRVVRDALADLGDHTVLDADESRREYAGRTTIGGGSDQAVRSDQL</sequence>